<dbReference type="RefSeq" id="WP_053775931.1">
    <property type="nucleotide sequence ID" value="NZ_CP012575.1"/>
</dbReference>
<sequence length="112" mass="11658">MRGAGAVIDRASLVPAIIWTATLDTIASHILFEPALFWIHLGGIVILRVTFLLSGDGGKWVLAGAAVLLVVQGVGEMIRRLSAEAHMPEGTFLAVAAGAVIGVAILAFGSRR</sequence>
<proteinExistence type="predicted"/>
<protein>
    <submittedName>
        <fullName evidence="1">Uncharacterized protein</fullName>
    </submittedName>
</protein>
<evidence type="ECO:0000313" key="2">
    <source>
        <dbReference type="Proteomes" id="UP000503164"/>
    </source>
</evidence>
<dbReference type="Proteomes" id="UP000503164">
    <property type="component" value="Plasmid pCM2_1101"/>
</dbReference>
<accession>A0A0M5JSZ0</accession>
<reference evidence="1 2" key="1">
    <citation type="journal article" date="2020" name="Mol. Plant Pathol.">
        <title>Plasmid composition and the chpG gene determine the virulence level of Clavibacter capsici natural isolates in pepper.</title>
        <authorList>
            <person name="Hwang I.S."/>
            <person name="Lee H.M."/>
            <person name="Oh E.J."/>
            <person name="Lee S."/>
            <person name="Heu S."/>
            <person name="Oh C.S."/>
        </authorList>
    </citation>
    <scope>NUCLEOTIDE SEQUENCE [LARGE SCALE GENOMIC DNA]</scope>
    <source>
        <strain evidence="1 2">1101</strain>
    </source>
</reference>
<keyword evidence="1" id="KW-0614">Plasmid</keyword>
<evidence type="ECO:0000313" key="1">
    <source>
        <dbReference type="EMBL" id="QIS46424.1"/>
    </source>
</evidence>
<dbReference type="KEGG" id="ccap:AES38_15080"/>
<geneLocation type="plasmid" evidence="1 2">
    <name>pCM2_1101</name>
</geneLocation>
<gene>
    <name evidence="1" type="ORF">GW570_14610</name>
</gene>
<organism evidence="1 2">
    <name type="scientific">Clavibacter capsici</name>
    <dbReference type="NCBI Taxonomy" id="1874630"/>
    <lineage>
        <taxon>Bacteria</taxon>
        <taxon>Bacillati</taxon>
        <taxon>Actinomycetota</taxon>
        <taxon>Actinomycetes</taxon>
        <taxon>Micrococcales</taxon>
        <taxon>Microbacteriaceae</taxon>
        <taxon>Clavibacter</taxon>
    </lineage>
</organism>
<keyword evidence="2" id="KW-1185">Reference proteome</keyword>
<dbReference type="EMBL" id="CP048050">
    <property type="protein sequence ID" value="QIS46424.1"/>
    <property type="molecule type" value="Genomic_DNA"/>
</dbReference>
<name>A0A0M5JSZ0_9MICO</name>
<dbReference type="AlphaFoldDB" id="A0A0M5JSZ0"/>